<dbReference type="GO" id="GO:0016887">
    <property type="term" value="F:ATP hydrolysis activity"/>
    <property type="evidence" value="ECO:0007669"/>
    <property type="project" value="InterPro"/>
</dbReference>
<dbReference type="CDD" id="cd03225">
    <property type="entry name" value="ABC_cobalt_CbiO_domain1"/>
    <property type="match status" value="1"/>
</dbReference>
<dbReference type="OrthoDB" id="9806471at2"/>
<dbReference type="InterPro" id="IPR017871">
    <property type="entry name" value="ABC_transporter-like_CS"/>
</dbReference>
<dbReference type="PANTHER" id="PTHR43553">
    <property type="entry name" value="HEAVY METAL TRANSPORTER"/>
    <property type="match status" value="1"/>
</dbReference>
<evidence type="ECO:0000313" key="6">
    <source>
        <dbReference type="EMBL" id="RKR30350.1"/>
    </source>
</evidence>
<dbReference type="Pfam" id="PF00005">
    <property type="entry name" value="ABC_tran"/>
    <property type="match status" value="1"/>
</dbReference>
<keyword evidence="2" id="KW-0813">Transport</keyword>
<evidence type="ECO:0000259" key="5">
    <source>
        <dbReference type="PROSITE" id="PS50893"/>
    </source>
</evidence>
<proteinExistence type="inferred from homology"/>
<evidence type="ECO:0000256" key="4">
    <source>
        <dbReference type="ARBA" id="ARBA00022840"/>
    </source>
</evidence>
<sequence length="263" mass="27965">MSRILLDRVTVRVSVDGRPAPKTLLQQLSLDLTERRIGVIGANGSGKSTLLRLLNGLVAPSEGTVRVDGADTVRAVREVRRRVGFVFTDPLSQLVMPTGREDVDLSLRRSIRNAAERRALAESALERFGLLPLADQSIYELSGGERQLLALAAVLAVDPEVLVLDEPSTLLDLRNRELLRRTLAGLRQQVILSTHDLELAQDMDRVLVVDAGRIAFDGGPAAAVAHYRALSAEGLPAGGTGSAGAVVADGAGVSPGRPRPGQP</sequence>
<dbReference type="GO" id="GO:0043190">
    <property type="term" value="C:ATP-binding cassette (ABC) transporter complex"/>
    <property type="evidence" value="ECO:0007669"/>
    <property type="project" value="TreeGrafter"/>
</dbReference>
<dbReference type="GO" id="GO:0042626">
    <property type="term" value="F:ATPase-coupled transmembrane transporter activity"/>
    <property type="evidence" value="ECO:0007669"/>
    <property type="project" value="TreeGrafter"/>
</dbReference>
<dbReference type="EMBL" id="RBIR01000001">
    <property type="protein sequence ID" value="RKR30350.1"/>
    <property type="molecule type" value="Genomic_DNA"/>
</dbReference>
<feature type="domain" description="ABC transporter" evidence="5">
    <location>
        <begin position="4"/>
        <end position="236"/>
    </location>
</feature>
<dbReference type="PROSITE" id="PS00211">
    <property type="entry name" value="ABC_TRANSPORTER_1"/>
    <property type="match status" value="1"/>
</dbReference>
<reference evidence="6 7" key="1">
    <citation type="submission" date="2018-10" db="EMBL/GenBank/DDBJ databases">
        <title>Genomic Encyclopedia of Type Strains, Phase IV (KMG-IV): sequencing the most valuable type-strain genomes for metagenomic binning, comparative biology and taxonomic classification.</title>
        <authorList>
            <person name="Goeker M."/>
        </authorList>
    </citation>
    <scope>NUCLEOTIDE SEQUENCE [LARGE SCALE GENOMIC DNA]</scope>
    <source>
        <strain evidence="6 7">DSM 25586</strain>
    </source>
</reference>
<dbReference type="SMART" id="SM00382">
    <property type="entry name" value="AAA"/>
    <property type="match status" value="1"/>
</dbReference>
<dbReference type="AlphaFoldDB" id="A0A495FM95"/>
<protein>
    <submittedName>
        <fullName evidence="6">Biotin transport system ATP-binding protein</fullName>
    </submittedName>
</protein>
<evidence type="ECO:0000256" key="1">
    <source>
        <dbReference type="ARBA" id="ARBA00005417"/>
    </source>
</evidence>
<name>A0A495FM95_9MICC</name>
<dbReference type="GO" id="GO:0005524">
    <property type="term" value="F:ATP binding"/>
    <property type="evidence" value="ECO:0007669"/>
    <property type="project" value="UniProtKB-KW"/>
</dbReference>
<keyword evidence="3" id="KW-0547">Nucleotide-binding</keyword>
<dbReference type="InterPro" id="IPR003593">
    <property type="entry name" value="AAA+_ATPase"/>
</dbReference>
<dbReference type="PROSITE" id="PS50893">
    <property type="entry name" value="ABC_TRANSPORTER_2"/>
    <property type="match status" value="1"/>
</dbReference>
<comment type="caution">
    <text evidence="6">The sequence shown here is derived from an EMBL/GenBank/DDBJ whole genome shotgun (WGS) entry which is preliminary data.</text>
</comment>
<organism evidence="6 7">
    <name type="scientific">Arthrobacter oryzae</name>
    <dbReference type="NCBI Taxonomy" id="409290"/>
    <lineage>
        <taxon>Bacteria</taxon>
        <taxon>Bacillati</taxon>
        <taxon>Actinomycetota</taxon>
        <taxon>Actinomycetes</taxon>
        <taxon>Micrococcales</taxon>
        <taxon>Micrococcaceae</taxon>
        <taxon>Arthrobacter</taxon>
    </lineage>
</organism>
<dbReference type="InterPro" id="IPR050095">
    <property type="entry name" value="ECF_ABC_transporter_ATP-bd"/>
</dbReference>
<dbReference type="InterPro" id="IPR027417">
    <property type="entry name" value="P-loop_NTPase"/>
</dbReference>
<dbReference type="PANTHER" id="PTHR43553:SF24">
    <property type="entry name" value="ENERGY-COUPLING FACTOR TRANSPORTER ATP-BINDING PROTEIN ECFA1"/>
    <property type="match status" value="1"/>
</dbReference>
<dbReference type="Gene3D" id="3.40.50.300">
    <property type="entry name" value="P-loop containing nucleotide triphosphate hydrolases"/>
    <property type="match status" value="1"/>
</dbReference>
<keyword evidence="4 6" id="KW-0067">ATP-binding</keyword>
<evidence type="ECO:0000256" key="3">
    <source>
        <dbReference type="ARBA" id="ARBA00022741"/>
    </source>
</evidence>
<dbReference type="InterPro" id="IPR015856">
    <property type="entry name" value="ABC_transpr_CbiO/EcfA_su"/>
</dbReference>
<evidence type="ECO:0000313" key="7">
    <source>
        <dbReference type="Proteomes" id="UP000276055"/>
    </source>
</evidence>
<evidence type="ECO:0000256" key="2">
    <source>
        <dbReference type="ARBA" id="ARBA00022448"/>
    </source>
</evidence>
<dbReference type="RefSeq" id="WP_120950417.1">
    <property type="nucleotide sequence ID" value="NZ_RBIR01000001.1"/>
</dbReference>
<gene>
    <name evidence="6" type="ORF">C8D78_0675</name>
</gene>
<dbReference type="Proteomes" id="UP000276055">
    <property type="component" value="Unassembled WGS sequence"/>
</dbReference>
<comment type="similarity">
    <text evidence="1">Belongs to the ABC transporter superfamily.</text>
</comment>
<accession>A0A495FM95</accession>
<dbReference type="SUPFAM" id="SSF52540">
    <property type="entry name" value="P-loop containing nucleoside triphosphate hydrolases"/>
    <property type="match status" value="1"/>
</dbReference>
<dbReference type="InterPro" id="IPR003439">
    <property type="entry name" value="ABC_transporter-like_ATP-bd"/>
</dbReference>